<evidence type="ECO:0000313" key="2">
    <source>
        <dbReference type="Proteomes" id="UP000001949"/>
    </source>
</evidence>
<comment type="caution">
    <text evidence="1">The sequence shown here is derived from an EMBL/GenBank/DDBJ whole genome shotgun (WGS) entry which is preliminary data.</text>
</comment>
<name>Q4N1T6_THEPA</name>
<protein>
    <submittedName>
        <fullName evidence="1">Uncharacterized protein</fullName>
    </submittedName>
</protein>
<evidence type="ECO:0000313" key="1">
    <source>
        <dbReference type="EMBL" id="EAN31996.1"/>
    </source>
</evidence>
<accession>Q4N1T6</accession>
<dbReference type="AlphaFoldDB" id="Q4N1T6"/>
<keyword evidence="2" id="KW-1185">Reference proteome</keyword>
<dbReference type="Proteomes" id="UP000001949">
    <property type="component" value="Unassembled WGS sequence"/>
</dbReference>
<dbReference type="KEGG" id="tpv:TP04_0644"/>
<organism evidence="1 2">
    <name type="scientific">Theileria parva</name>
    <name type="common">East coast fever infection agent</name>
    <dbReference type="NCBI Taxonomy" id="5875"/>
    <lineage>
        <taxon>Eukaryota</taxon>
        <taxon>Sar</taxon>
        <taxon>Alveolata</taxon>
        <taxon>Apicomplexa</taxon>
        <taxon>Aconoidasida</taxon>
        <taxon>Piroplasmida</taxon>
        <taxon>Theileriidae</taxon>
        <taxon>Theileria</taxon>
    </lineage>
</organism>
<gene>
    <name evidence="1" type="ordered locus">TP04_0644</name>
</gene>
<sequence>MCSFPGSFSPLSLVIISSNSFSSVIVALESPVCCSDLPGLEPYLSKINVLNFKSFAFHTIYEIFSGILPARRGSALLQARTTVELMVLLWFMTSLIRYCSIYTNFRSLLLNTSMTGSLKSTNTPLRIPVSSSLATNLTWKTAETLVPLTFSVFLRSLRSLPWTFPPKLVITLTRFLIFLDVFQAFYSITEKLVSLKMESDHDVTDLRTISLQNTYNGTF</sequence>
<dbReference type="EMBL" id="AAGK01000004">
    <property type="protein sequence ID" value="EAN31996.1"/>
    <property type="molecule type" value="Genomic_DNA"/>
</dbReference>
<dbReference type="InParanoid" id="Q4N1T6"/>
<reference evidence="1 2" key="1">
    <citation type="journal article" date="2005" name="Science">
        <title>Genome sequence of Theileria parva, a bovine pathogen that transforms lymphocytes.</title>
        <authorList>
            <person name="Gardner M.J."/>
            <person name="Bishop R."/>
            <person name="Shah T."/>
            <person name="de Villiers E.P."/>
            <person name="Carlton J.M."/>
            <person name="Hall N."/>
            <person name="Ren Q."/>
            <person name="Paulsen I.T."/>
            <person name="Pain A."/>
            <person name="Berriman M."/>
            <person name="Wilson R.J.M."/>
            <person name="Sato S."/>
            <person name="Ralph S.A."/>
            <person name="Mann D.J."/>
            <person name="Xiong Z."/>
            <person name="Shallom S.J."/>
            <person name="Weidman J."/>
            <person name="Jiang L."/>
            <person name="Lynn J."/>
            <person name="Weaver B."/>
            <person name="Shoaibi A."/>
            <person name="Domingo A.R."/>
            <person name="Wasawo D."/>
            <person name="Crabtree J."/>
            <person name="Wortman J.R."/>
            <person name="Haas B."/>
            <person name="Angiuoli S.V."/>
            <person name="Creasy T.H."/>
            <person name="Lu C."/>
            <person name="Suh B."/>
            <person name="Silva J.C."/>
            <person name="Utterback T.R."/>
            <person name="Feldblyum T.V."/>
            <person name="Pertea M."/>
            <person name="Allen J."/>
            <person name="Nierman W.C."/>
            <person name="Taracha E.L.N."/>
            <person name="Salzberg S.L."/>
            <person name="White O.R."/>
            <person name="Fitzhugh H.A."/>
            <person name="Morzaria S."/>
            <person name="Venter J.C."/>
            <person name="Fraser C.M."/>
            <person name="Nene V."/>
        </authorList>
    </citation>
    <scope>NUCLEOTIDE SEQUENCE [LARGE SCALE GENOMIC DNA]</scope>
    <source>
        <strain evidence="1 2">Muguga</strain>
    </source>
</reference>
<proteinExistence type="predicted"/>